<dbReference type="Pfam" id="PF00528">
    <property type="entry name" value="BPD_transp_1"/>
    <property type="match status" value="1"/>
</dbReference>
<dbReference type="PANTHER" id="PTHR30133">
    <property type="entry name" value="CATIONIC AMINO ACID TRANSPORTER, MEMBRANE COMPONENT"/>
    <property type="match status" value="1"/>
</dbReference>
<dbReference type="GO" id="GO:0043190">
    <property type="term" value="C:ATP-binding cassette (ABC) transporter complex"/>
    <property type="evidence" value="ECO:0007669"/>
    <property type="project" value="InterPro"/>
</dbReference>
<comment type="caution">
    <text evidence="11">The sequence shown here is derived from an EMBL/GenBank/DDBJ whole genome shotgun (WGS) entry which is preliminary data.</text>
</comment>
<dbReference type="CDD" id="cd06261">
    <property type="entry name" value="TM_PBP2"/>
    <property type="match status" value="1"/>
</dbReference>
<keyword evidence="4" id="KW-1003">Cell membrane</keyword>
<comment type="similarity">
    <text evidence="2">Belongs to the binding-protein-dependent transport system permease family. HisMQ subfamily.</text>
</comment>
<evidence type="ECO:0000259" key="10">
    <source>
        <dbReference type="PROSITE" id="PS50928"/>
    </source>
</evidence>
<feature type="transmembrane region" description="Helical" evidence="9">
    <location>
        <begin position="106"/>
        <end position="130"/>
    </location>
</feature>
<evidence type="ECO:0000313" key="12">
    <source>
        <dbReference type="Proteomes" id="UP000278398"/>
    </source>
</evidence>
<keyword evidence="7 9" id="KW-1133">Transmembrane helix</keyword>
<comment type="subcellular location">
    <subcellularLocation>
        <location evidence="1">Cell inner membrane</location>
        <topology evidence="1">Multi-pass membrane protein</topology>
    </subcellularLocation>
    <subcellularLocation>
        <location evidence="9">Cell membrane</location>
        <topology evidence="9">Multi-pass membrane protein</topology>
    </subcellularLocation>
</comment>
<dbReference type="InterPro" id="IPR051613">
    <property type="entry name" value="ABC_transp_permease_HisMQ"/>
</dbReference>
<feature type="transmembrane region" description="Helical" evidence="9">
    <location>
        <begin position="25"/>
        <end position="47"/>
    </location>
</feature>
<keyword evidence="8 9" id="KW-0472">Membrane</keyword>
<dbReference type="RefSeq" id="WP_126699624.1">
    <property type="nucleotide sequence ID" value="NZ_RWKW01000033.1"/>
</dbReference>
<feature type="transmembrane region" description="Helical" evidence="9">
    <location>
        <begin position="151"/>
        <end position="172"/>
    </location>
</feature>
<evidence type="ECO:0000256" key="4">
    <source>
        <dbReference type="ARBA" id="ARBA00022475"/>
    </source>
</evidence>
<dbReference type="PANTHER" id="PTHR30133:SF2">
    <property type="entry name" value="ARGININE ABC TRANSPORTER PERMEASE PROTEIN ARTQ"/>
    <property type="match status" value="1"/>
</dbReference>
<feature type="transmembrane region" description="Helical" evidence="9">
    <location>
        <begin position="68"/>
        <end position="86"/>
    </location>
</feature>
<protein>
    <submittedName>
        <fullName evidence="11">ABC transporter permease</fullName>
    </submittedName>
</protein>
<dbReference type="OrthoDB" id="9815029at2"/>
<name>A0A3R9YTG7_9HYPH</name>
<evidence type="ECO:0000256" key="9">
    <source>
        <dbReference type="RuleBase" id="RU363032"/>
    </source>
</evidence>
<accession>A0A3R9YTG7</accession>
<evidence type="ECO:0000256" key="7">
    <source>
        <dbReference type="ARBA" id="ARBA00022989"/>
    </source>
</evidence>
<sequence length="238" mass="25622">MQSVWTLLSWGPDGWLDEIASGVKVTILLALATLPFGLLAGFFVALAKRSEERTLRLAGSIYTTIFRGLPELLTLFVVFYGAQIGIQQIVRFFSPTATVEINSFVAGMIALGAVFSSYASEVFLSAFKAIPQGQYEGGYSVGLTKGQTMRLVILPQLVRVALPGLSNLWLILLKDTALVSAIGLSDILRQSGIAARVTKEAFLFFGLACLIYLALAIISSFGIGAIERRVGQKKGPAR</sequence>
<dbReference type="Gene3D" id="1.10.3720.10">
    <property type="entry name" value="MetI-like"/>
    <property type="match status" value="1"/>
</dbReference>
<organism evidence="11 12">
    <name type="scientific">Aquibium carbonis</name>
    <dbReference type="NCBI Taxonomy" id="2495581"/>
    <lineage>
        <taxon>Bacteria</taxon>
        <taxon>Pseudomonadati</taxon>
        <taxon>Pseudomonadota</taxon>
        <taxon>Alphaproteobacteria</taxon>
        <taxon>Hyphomicrobiales</taxon>
        <taxon>Phyllobacteriaceae</taxon>
        <taxon>Aquibium</taxon>
    </lineage>
</organism>
<keyword evidence="6 9" id="KW-0812">Transmembrane</keyword>
<evidence type="ECO:0000256" key="5">
    <source>
        <dbReference type="ARBA" id="ARBA00022519"/>
    </source>
</evidence>
<dbReference type="EMBL" id="RWKW01000033">
    <property type="protein sequence ID" value="RST86691.1"/>
    <property type="molecule type" value="Genomic_DNA"/>
</dbReference>
<keyword evidence="5" id="KW-0997">Cell inner membrane</keyword>
<evidence type="ECO:0000256" key="1">
    <source>
        <dbReference type="ARBA" id="ARBA00004429"/>
    </source>
</evidence>
<proteinExistence type="inferred from homology"/>
<dbReference type="InterPro" id="IPR000515">
    <property type="entry name" value="MetI-like"/>
</dbReference>
<evidence type="ECO:0000256" key="2">
    <source>
        <dbReference type="ARBA" id="ARBA00010072"/>
    </source>
</evidence>
<dbReference type="InterPro" id="IPR010065">
    <property type="entry name" value="AA_ABC_transptr_permease_3TM"/>
</dbReference>
<evidence type="ECO:0000256" key="6">
    <source>
        <dbReference type="ARBA" id="ARBA00022692"/>
    </source>
</evidence>
<dbReference type="InterPro" id="IPR035906">
    <property type="entry name" value="MetI-like_sf"/>
</dbReference>
<evidence type="ECO:0000256" key="3">
    <source>
        <dbReference type="ARBA" id="ARBA00022448"/>
    </source>
</evidence>
<dbReference type="AlphaFoldDB" id="A0A3R9YTG7"/>
<dbReference type="GO" id="GO:0022857">
    <property type="term" value="F:transmembrane transporter activity"/>
    <property type="evidence" value="ECO:0007669"/>
    <property type="project" value="InterPro"/>
</dbReference>
<keyword evidence="3 9" id="KW-0813">Transport</keyword>
<feature type="domain" description="ABC transmembrane type-1" evidence="10">
    <location>
        <begin position="23"/>
        <end position="223"/>
    </location>
</feature>
<feature type="transmembrane region" description="Helical" evidence="9">
    <location>
        <begin position="201"/>
        <end position="226"/>
    </location>
</feature>
<reference evidence="11 12" key="1">
    <citation type="submission" date="2018-12" db="EMBL/GenBank/DDBJ databases">
        <title>Mesorhizobium carbonis sp. nov., isolated from coal mine water.</title>
        <authorList>
            <person name="Xin W."/>
            <person name="Xu Z."/>
            <person name="Xiang F."/>
            <person name="Zhang J."/>
            <person name="Xi L."/>
            <person name="Liu J."/>
        </authorList>
    </citation>
    <scope>NUCLEOTIDE SEQUENCE [LARGE SCALE GENOMIC DNA]</scope>
    <source>
        <strain evidence="11 12">B2.3</strain>
    </source>
</reference>
<gene>
    <name evidence="11" type="ORF">EJC49_09475</name>
</gene>
<dbReference type="NCBIfam" id="TIGR01726">
    <property type="entry name" value="HEQRo_perm_3TM"/>
    <property type="match status" value="1"/>
</dbReference>
<keyword evidence="12" id="KW-1185">Reference proteome</keyword>
<dbReference type="PROSITE" id="PS50928">
    <property type="entry name" value="ABC_TM1"/>
    <property type="match status" value="1"/>
</dbReference>
<evidence type="ECO:0000256" key="8">
    <source>
        <dbReference type="ARBA" id="ARBA00023136"/>
    </source>
</evidence>
<dbReference type="SUPFAM" id="SSF161098">
    <property type="entry name" value="MetI-like"/>
    <property type="match status" value="1"/>
</dbReference>
<dbReference type="Proteomes" id="UP000278398">
    <property type="component" value="Unassembled WGS sequence"/>
</dbReference>
<evidence type="ECO:0000313" key="11">
    <source>
        <dbReference type="EMBL" id="RST86691.1"/>
    </source>
</evidence>